<evidence type="ECO:0000256" key="11">
    <source>
        <dbReference type="ARBA" id="ARBA00023027"/>
    </source>
</evidence>
<dbReference type="GO" id="GO:0051537">
    <property type="term" value="F:2 iron, 2 sulfur cluster binding"/>
    <property type="evidence" value="ECO:0007669"/>
    <property type="project" value="UniProtKB-KW"/>
</dbReference>
<dbReference type="Pfam" id="PF10588">
    <property type="entry name" value="NADH-G_4Fe-4S_3"/>
    <property type="match status" value="1"/>
</dbReference>
<keyword evidence="7" id="KW-0677">Repeat</keyword>
<evidence type="ECO:0000313" key="19">
    <source>
        <dbReference type="EMBL" id="SPF49743.1"/>
    </source>
</evidence>
<evidence type="ECO:0000256" key="6">
    <source>
        <dbReference type="ARBA" id="ARBA00022723"/>
    </source>
</evidence>
<evidence type="ECO:0000256" key="1">
    <source>
        <dbReference type="ARBA" id="ARBA00001966"/>
    </source>
</evidence>
<dbReference type="Gene3D" id="3.40.228.10">
    <property type="entry name" value="Dimethylsulfoxide Reductase, domain 2"/>
    <property type="match status" value="1"/>
</dbReference>
<dbReference type="InterPro" id="IPR019574">
    <property type="entry name" value="NADH_UbQ_OxRdtase_Gsu_4Fe4S-bd"/>
</dbReference>
<evidence type="ECO:0000256" key="10">
    <source>
        <dbReference type="ARBA" id="ARBA00023014"/>
    </source>
</evidence>
<dbReference type="GO" id="GO:0046872">
    <property type="term" value="F:metal ion binding"/>
    <property type="evidence" value="ECO:0007669"/>
    <property type="project" value="UniProtKB-KW"/>
</dbReference>
<dbReference type="NCBIfam" id="TIGR01973">
    <property type="entry name" value="NuoG"/>
    <property type="match status" value="1"/>
</dbReference>
<dbReference type="InterPro" id="IPR010228">
    <property type="entry name" value="NADH_UbQ_OxRdtase_Gsu"/>
</dbReference>
<dbReference type="PROSITE" id="PS51085">
    <property type="entry name" value="2FE2S_FER_2"/>
    <property type="match status" value="1"/>
</dbReference>
<dbReference type="Pfam" id="PF00384">
    <property type="entry name" value="Molybdopterin"/>
    <property type="match status" value="1"/>
</dbReference>
<feature type="domain" description="4Fe-4S His(Cys)3-ligated-type" evidence="18">
    <location>
        <begin position="80"/>
        <end position="119"/>
    </location>
</feature>
<feature type="domain" description="4Fe-4S ferredoxin-type" evidence="16">
    <location>
        <begin position="179"/>
        <end position="208"/>
    </location>
</feature>
<dbReference type="PANTHER" id="PTHR43105">
    <property type="entry name" value="RESPIRATORY NITRATE REDUCTASE"/>
    <property type="match status" value="1"/>
</dbReference>
<evidence type="ECO:0000256" key="4">
    <source>
        <dbReference type="ARBA" id="ARBA00022714"/>
    </source>
</evidence>
<keyword evidence="3" id="KW-0004">4Fe-4S</keyword>
<evidence type="ECO:0000256" key="8">
    <source>
        <dbReference type="ARBA" id="ARBA00022967"/>
    </source>
</evidence>
<dbReference type="GO" id="GO:0016020">
    <property type="term" value="C:membrane"/>
    <property type="evidence" value="ECO:0007669"/>
    <property type="project" value="InterPro"/>
</dbReference>
<evidence type="ECO:0000256" key="7">
    <source>
        <dbReference type="ARBA" id="ARBA00022737"/>
    </source>
</evidence>
<dbReference type="InterPro" id="IPR017900">
    <property type="entry name" value="4Fe4S_Fe_S_CS"/>
</dbReference>
<dbReference type="GO" id="GO:0051539">
    <property type="term" value="F:4 iron, 4 sulfur cluster binding"/>
    <property type="evidence" value="ECO:0007669"/>
    <property type="project" value="UniProtKB-KW"/>
</dbReference>
<feature type="domain" description="2Fe-2S ferredoxin-type" evidence="15">
    <location>
        <begin position="2"/>
        <end position="80"/>
    </location>
</feature>
<dbReference type="InterPro" id="IPR054351">
    <property type="entry name" value="NADH_UbQ_OxRdtase_ferredoxin"/>
</dbReference>
<dbReference type="FunFam" id="3.30.70.20:FF:000035">
    <property type="entry name" value="Iron hydrogenase 1"/>
    <property type="match status" value="1"/>
</dbReference>
<keyword evidence="5" id="KW-0874">Quinone</keyword>
<dbReference type="PROSITE" id="PS51839">
    <property type="entry name" value="4FE4S_HC3"/>
    <property type="match status" value="1"/>
</dbReference>
<dbReference type="AlphaFoldDB" id="A0A2U3LCV0"/>
<evidence type="ECO:0000259" key="15">
    <source>
        <dbReference type="PROSITE" id="PS51085"/>
    </source>
</evidence>
<keyword evidence="9" id="KW-0408">Iron</keyword>
<dbReference type="Gene3D" id="2.20.25.90">
    <property type="entry name" value="ADC-like domains"/>
    <property type="match status" value="1"/>
</dbReference>
<dbReference type="CDD" id="cd00207">
    <property type="entry name" value="fer2"/>
    <property type="match status" value="1"/>
</dbReference>
<dbReference type="PROSITE" id="PS00641">
    <property type="entry name" value="COMPLEX1_75K_1"/>
    <property type="match status" value="1"/>
</dbReference>
<evidence type="ECO:0000256" key="5">
    <source>
        <dbReference type="ARBA" id="ARBA00022719"/>
    </source>
</evidence>
<evidence type="ECO:0000256" key="12">
    <source>
        <dbReference type="ARBA" id="ARBA00034078"/>
    </source>
</evidence>
<comment type="cofactor">
    <cofactor evidence="1">
        <name>[4Fe-4S] cluster</name>
        <dbReference type="ChEBI" id="CHEBI:49883"/>
    </cofactor>
</comment>
<dbReference type="PROSITE" id="PS00198">
    <property type="entry name" value="4FE4S_FER_1"/>
    <property type="match status" value="1"/>
</dbReference>
<comment type="cofactor">
    <cofactor evidence="12">
        <name>[2Fe-2S] cluster</name>
        <dbReference type="ChEBI" id="CHEBI:190135"/>
    </cofactor>
</comment>
<evidence type="ECO:0000313" key="20">
    <source>
        <dbReference type="Proteomes" id="UP000238701"/>
    </source>
</evidence>
<keyword evidence="11" id="KW-0520">NAD</keyword>
<accession>A0A2U3LCV0</accession>
<evidence type="ECO:0000256" key="14">
    <source>
        <dbReference type="RuleBase" id="RU004523"/>
    </source>
</evidence>
<proteinExistence type="inferred from homology"/>
<keyword evidence="4" id="KW-0001">2Fe-2S</keyword>
<dbReference type="PROSITE" id="PS51379">
    <property type="entry name" value="4FE4S_FER_2"/>
    <property type="match status" value="2"/>
</dbReference>
<dbReference type="InterPro" id="IPR006656">
    <property type="entry name" value="Mopterin_OxRdtase"/>
</dbReference>
<dbReference type="Gene3D" id="3.30.70.20">
    <property type="match status" value="1"/>
</dbReference>
<dbReference type="Pfam" id="PF04879">
    <property type="entry name" value="Molybdop_Fe4S4"/>
    <property type="match status" value="1"/>
</dbReference>
<keyword evidence="10" id="KW-0411">Iron-sulfur</keyword>
<dbReference type="InterPro" id="IPR050123">
    <property type="entry name" value="Prok_molybdopt-oxidoreductase"/>
</dbReference>
<dbReference type="Gene3D" id="3.40.50.740">
    <property type="match status" value="2"/>
</dbReference>
<evidence type="ECO:0000259" key="16">
    <source>
        <dbReference type="PROSITE" id="PS51379"/>
    </source>
</evidence>
<comment type="catalytic activity">
    <reaction evidence="13">
        <text>a quinone + NADH + 5 H(+)(in) = a quinol + NAD(+) + 4 H(+)(out)</text>
        <dbReference type="Rhea" id="RHEA:57888"/>
        <dbReference type="ChEBI" id="CHEBI:15378"/>
        <dbReference type="ChEBI" id="CHEBI:24646"/>
        <dbReference type="ChEBI" id="CHEBI:57540"/>
        <dbReference type="ChEBI" id="CHEBI:57945"/>
        <dbReference type="ChEBI" id="CHEBI:132124"/>
    </reaction>
</comment>
<feature type="domain" description="4Fe-4S ferredoxin-type" evidence="16">
    <location>
        <begin position="139"/>
        <end position="168"/>
    </location>
</feature>
<dbReference type="Pfam" id="PF22117">
    <property type="entry name" value="Fer4_Nqo3"/>
    <property type="match status" value="1"/>
</dbReference>
<dbReference type="InterPro" id="IPR017896">
    <property type="entry name" value="4Fe4S_Fe-S-bd"/>
</dbReference>
<evidence type="ECO:0000256" key="13">
    <source>
        <dbReference type="ARBA" id="ARBA00047712"/>
    </source>
</evidence>
<dbReference type="InterPro" id="IPR006963">
    <property type="entry name" value="Mopterin_OxRdtase_4Fe-4S_dom"/>
</dbReference>
<evidence type="ECO:0000256" key="3">
    <source>
        <dbReference type="ARBA" id="ARBA00022485"/>
    </source>
</evidence>
<evidence type="ECO:0000259" key="17">
    <source>
        <dbReference type="PROSITE" id="PS51669"/>
    </source>
</evidence>
<dbReference type="SMART" id="SM00926">
    <property type="entry name" value="Molybdop_Fe4S4"/>
    <property type="match status" value="1"/>
</dbReference>
<dbReference type="Pfam" id="PF13510">
    <property type="entry name" value="Fer2_4"/>
    <property type="match status" value="1"/>
</dbReference>
<dbReference type="PROSITE" id="PS51669">
    <property type="entry name" value="4FE4S_MOW_BIS_MGD"/>
    <property type="match status" value="1"/>
</dbReference>
<dbReference type="FunFam" id="3.10.20.740:FF:000001">
    <property type="entry name" value="NADH-quinone oxidoreductase subunit G"/>
    <property type="match status" value="1"/>
</dbReference>
<organism evidence="19 20">
    <name type="scientific">Candidatus Sulfotelmatobacter kueseliae</name>
    <dbReference type="NCBI Taxonomy" id="2042962"/>
    <lineage>
        <taxon>Bacteria</taxon>
        <taxon>Pseudomonadati</taxon>
        <taxon>Acidobacteriota</taxon>
        <taxon>Terriglobia</taxon>
        <taxon>Terriglobales</taxon>
        <taxon>Candidatus Korobacteraceae</taxon>
        <taxon>Candidatus Sulfotelmatobacter</taxon>
    </lineage>
</organism>
<protein>
    <submittedName>
        <fullName evidence="19">NADH-quinone oxidoreductase, chain G</fullName>
    </submittedName>
</protein>
<dbReference type="SMART" id="SM00929">
    <property type="entry name" value="NADH-G_4Fe-4S_3"/>
    <property type="match status" value="1"/>
</dbReference>
<comment type="similarity">
    <text evidence="2 14">Belongs to the complex I 75 kDa subunit family.</text>
</comment>
<dbReference type="SUPFAM" id="SSF54292">
    <property type="entry name" value="2Fe-2S ferredoxin-like"/>
    <property type="match status" value="1"/>
</dbReference>
<sequence>MADVNLTVDGKKFTAPAGTLLIEACKSVGIEVPSFCYYPNLSLQGACRMCLVKIEKMPKLQTACTTVVSEGMVVSTDSDEVKQARKSMLEMLLGNHPLDCPVCDAGGECELQDMTFTYGAAESKFMEAKNHKDEQQWSPVVFFDRPRCILCYRCVRVCGEGMDVWALGVQNRGVSSLIAPNKEDHLECEECGMCIDICPVGALTSGAYRYKTRPWEMKHVGTVCTHCGDGCKTTLGVRRSETGMEIVRGDNRDKSGINGDFLCIKGRYAFDFANHEERLTQPLIRKNGKLTPSTWEEAFELVGKKFAEVRDQEGGEAIGVIGSTRTTNEEAYLLSKFARLVLKTNNVDHHRTADFPALAAVLCGKSEATATMADPYNAPAILLIGNDPTQQHPLLAWQIRNNVRLHRARFYVINSQPIKLRRQATSFMQIPAGTESKVASFLAGDDSTLDVLTARVDASDSPGQDGRERPSPHNQWIALRDKLRSEQNLLIIFGSEIRGGGVASLVSFGSAIAGAKFICLADYANSRGAADMGLYPDLLPGYHPTGASSEIQKEWTNPSAPGLDISGMTEAARSGKLKALHVVGSNPIGRLNIDPFAFSKSFVVVQDMFLTETAVVADVVLPAANLYEKSGTVTNTCGDVQLVKKAGEVSGTKTDFEMIVRIADAMGFEVRRLVPFRGGTHADMGQSRGVQSGEADRHAVWLEMQGLEPKLSPFDPTAILDEIQRLVPGYHVSRMNLLAGNSEHTTLANSGPGAAHKPETIILANETLFSSGTLGRYSRTLQSVIESHEVKPAEVAAD</sequence>
<dbReference type="PROSITE" id="PS00642">
    <property type="entry name" value="COMPLEX1_75K_2"/>
    <property type="match status" value="1"/>
</dbReference>
<keyword evidence="8" id="KW-1278">Translocase</keyword>
<dbReference type="Proteomes" id="UP000238701">
    <property type="component" value="Unassembled WGS sequence"/>
</dbReference>
<feature type="domain" description="4Fe-4S Mo/W bis-MGD-type" evidence="17">
    <location>
        <begin position="217"/>
        <end position="277"/>
    </location>
</feature>
<dbReference type="SUPFAM" id="SSF54862">
    <property type="entry name" value="4Fe-4S ferredoxins"/>
    <property type="match status" value="1"/>
</dbReference>
<keyword evidence="6" id="KW-0479">Metal-binding</keyword>
<dbReference type="Gene3D" id="3.10.20.740">
    <property type="match status" value="1"/>
</dbReference>
<evidence type="ECO:0000256" key="9">
    <source>
        <dbReference type="ARBA" id="ARBA00023004"/>
    </source>
</evidence>
<dbReference type="InterPro" id="IPR001041">
    <property type="entry name" value="2Fe-2S_ferredoxin-type"/>
</dbReference>
<dbReference type="GO" id="GO:0042773">
    <property type="term" value="P:ATP synthesis coupled electron transport"/>
    <property type="evidence" value="ECO:0007669"/>
    <property type="project" value="InterPro"/>
</dbReference>
<dbReference type="GO" id="GO:0048038">
    <property type="term" value="F:quinone binding"/>
    <property type="evidence" value="ECO:0007669"/>
    <property type="project" value="UniProtKB-KW"/>
</dbReference>
<gene>
    <name evidence="19" type="primary">nuoG</name>
    <name evidence="19" type="ORF">SBA1_940019</name>
</gene>
<name>A0A2U3LCV0_9BACT</name>
<dbReference type="PANTHER" id="PTHR43105:SF10">
    <property type="entry name" value="NADH-QUINONE OXIDOREDUCTASE SUBUNIT G"/>
    <property type="match status" value="1"/>
</dbReference>
<reference evidence="20" key="1">
    <citation type="submission" date="2018-02" db="EMBL/GenBank/DDBJ databases">
        <authorList>
            <person name="Hausmann B."/>
        </authorList>
    </citation>
    <scope>NUCLEOTIDE SEQUENCE [LARGE SCALE GENOMIC DNA]</scope>
    <source>
        <strain evidence="20">Peat soil MAG SbA1</strain>
    </source>
</reference>
<dbReference type="EMBL" id="OMOD01000193">
    <property type="protein sequence ID" value="SPF49743.1"/>
    <property type="molecule type" value="Genomic_DNA"/>
</dbReference>
<evidence type="ECO:0000256" key="2">
    <source>
        <dbReference type="ARBA" id="ARBA00005404"/>
    </source>
</evidence>
<dbReference type="SUPFAM" id="SSF53706">
    <property type="entry name" value="Formate dehydrogenase/DMSO reductase, domains 1-3"/>
    <property type="match status" value="1"/>
</dbReference>
<dbReference type="GO" id="GO:0008137">
    <property type="term" value="F:NADH dehydrogenase (ubiquinone) activity"/>
    <property type="evidence" value="ECO:0007669"/>
    <property type="project" value="InterPro"/>
</dbReference>
<evidence type="ECO:0000259" key="18">
    <source>
        <dbReference type="PROSITE" id="PS51839"/>
    </source>
</evidence>
<dbReference type="OrthoDB" id="9805142at2"/>
<dbReference type="InterPro" id="IPR036010">
    <property type="entry name" value="2Fe-2S_ferredoxin-like_sf"/>
</dbReference>
<dbReference type="InterPro" id="IPR000283">
    <property type="entry name" value="NADH_UbQ_OxRdtase_75kDa_su_CS"/>
</dbReference>
<dbReference type="GO" id="GO:0003954">
    <property type="term" value="F:NADH dehydrogenase activity"/>
    <property type="evidence" value="ECO:0007669"/>
    <property type="project" value="TreeGrafter"/>
</dbReference>